<organism evidence="1 2">
    <name type="scientific">Pseudomonas fluorescens</name>
    <dbReference type="NCBI Taxonomy" id="294"/>
    <lineage>
        <taxon>Bacteria</taxon>
        <taxon>Pseudomonadati</taxon>
        <taxon>Pseudomonadota</taxon>
        <taxon>Gammaproteobacteria</taxon>
        <taxon>Pseudomonadales</taxon>
        <taxon>Pseudomonadaceae</taxon>
        <taxon>Pseudomonas</taxon>
    </lineage>
</organism>
<protein>
    <submittedName>
        <fullName evidence="1">Uncharacterized protein</fullName>
    </submittedName>
</protein>
<proteinExistence type="predicted"/>
<comment type="caution">
    <text evidence="1">The sequence shown here is derived from an EMBL/GenBank/DDBJ whole genome shotgun (WGS) entry which is preliminary data.</text>
</comment>
<gene>
    <name evidence="1" type="ORF">PFLU3_43920</name>
</gene>
<dbReference type="AlphaFoldDB" id="A0A0D0TDL6"/>
<reference evidence="1 2" key="1">
    <citation type="submission" date="2015-01" db="EMBL/GenBank/DDBJ databases">
        <title>Genome sequence of the beneficial rhizobacterium Pseudomonas fluorescens 2-79.</title>
        <authorList>
            <person name="Thuermer A."/>
            <person name="Daniel R."/>
        </authorList>
    </citation>
    <scope>NUCLEOTIDE SEQUENCE [LARGE SCALE GENOMIC DNA]</scope>
    <source>
        <strain evidence="1 2">2-79</strain>
    </source>
</reference>
<sequence>MLVVHALQHQALPLEEVAGLEGVQGMQLINLGAAGDLEGQRLGAFEVHIQVAAQHAAAQFQANKRADIGLGDPQIDVLGGHFQFGADGVEVNLTSRLDLALLAQAGVDLQGKGALVEAVEVLHIDIQWAKLQRDRRFGLAIGQVHLVVTQLHVLEQHLPGFARGCRLRLRGIGSGRRSGRLRCRGWFARLAGEQFLPIQLPIGFTGRPGFQLVAANLADNHLLLGQVYRGFADVQALQAGQWPAIRRLDCKGRDAGGGVGQVQFGFFGQAEFIVGAEVEHTVFQHQGQGVTYIGPPGFHLAVGDFQGAFGCDRHQAEITFPVDLPTVRARGDQSHVGVVFGQGTEVFQLEVEFVVKKFDGFAGAQVLEVQVAARQLDAVDTQWERLGIGIGWGRLARWQLEQLRQVKLAGFVEQQFGLGLVQLHIGQVQGAGPETVHLQVGVEALETHLFFARLTDLQAPQCQFEAERVELDALDSRWHRGVVGQLLVGNAKGNAR</sequence>
<accession>A0A0D0TDL6</accession>
<evidence type="ECO:0000313" key="1">
    <source>
        <dbReference type="EMBL" id="KIR20214.1"/>
    </source>
</evidence>
<evidence type="ECO:0000313" key="2">
    <source>
        <dbReference type="Proteomes" id="UP000032210"/>
    </source>
</evidence>
<name>A0A0D0TDL6_PSEFL</name>
<dbReference type="EMBL" id="JXCQ01000053">
    <property type="protein sequence ID" value="KIR20214.1"/>
    <property type="molecule type" value="Genomic_DNA"/>
</dbReference>
<dbReference type="Proteomes" id="UP000032210">
    <property type="component" value="Unassembled WGS sequence"/>
</dbReference>